<dbReference type="EMBL" id="JAACNO010002350">
    <property type="protein sequence ID" value="KAF4133995.1"/>
    <property type="molecule type" value="Genomic_DNA"/>
</dbReference>
<accession>A0A8S9TYY5</accession>
<evidence type="ECO:0000256" key="1">
    <source>
        <dbReference type="SAM" id="MobiDB-lite"/>
    </source>
</evidence>
<protein>
    <submittedName>
        <fullName evidence="2">Uncharacterized protein</fullName>
    </submittedName>
</protein>
<evidence type="ECO:0000313" key="2">
    <source>
        <dbReference type="EMBL" id="KAF4133995.1"/>
    </source>
</evidence>
<feature type="region of interest" description="Disordered" evidence="1">
    <location>
        <begin position="1"/>
        <end position="70"/>
    </location>
</feature>
<gene>
    <name evidence="2" type="ORF">GN958_ATG16840</name>
</gene>
<reference evidence="2" key="1">
    <citation type="submission" date="2020-03" db="EMBL/GenBank/DDBJ databases">
        <title>Hybrid Assembly of Korean Phytophthora infestans isolates.</title>
        <authorList>
            <person name="Prokchorchik M."/>
            <person name="Lee Y."/>
            <person name="Seo J."/>
            <person name="Cho J.-H."/>
            <person name="Park Y.-E."/>
            <person name="Jang D.-C."/>
            <person name="Im J.-S."/>
            <person name="Choi J.-G."/>
            <person name="Park H.-J."/>
            <person name="Lee G.-B."/>
            <person name="Lee Y.-G."/>
            <person name="Hong S.-Y."/>
            <person name="Cho K."/>
            <person name="Sohn K.H."/>
        </authorList>
    </citation>
    <scope>NUCLEOTIDE SEQUENCE</scope>
    <source>
        <strain evidence="2">KR_2_A2</strain>
    </source>
</reference>
<organism evidence="2 3">
    <name type="scientific">Phytophthora infestans</name>
    <name type="common">Potato late blight agent</name>
    <name type="synonym">Botrytis infestans</name>
    <dbReference type="NCBI Taxonomy" id="4787"/>
    <lineage>
        <taxon>Eukaryota</taxon>
        <taxon>Sar</taxon>
        <taxon>Stramenopiles</taxon>
        <taxon>Oomycota</taxon>
        <taxon>Peronosporomycetes</taxon>
        <taxon>Peronosporales</taxon>
        <taxon>Peronosporaceae</taxon>
        <taxon>Phytophthora</taxon>
    </lineage>
</organism>
<dbReference type="Proteomes" id="UP000704712">
    <property type="component" value="Unassembled WGS sequence"/>
</dbReference>
<dbReference type="AlphaFoldDB" id="A0A8S9TYY5"/>
<proteinExistence type="predicted"/>
<feature type="compositionally biased region" description="Polar residues" evidence="1">
    <location>
        <begin position="30"/>
        <end position="43"/>
    </location>
</feature>
<evidence type="ECO:0000313" key="3">
    <source>
        <dbReference type="Proteomes" id="UP000704712"/>
    </source>
</evidence>
<sequence length="212" mass="23083">MEDPVRPTPENNHRELTPSRHHAADRTHSFPVTQTLAEGNLTTPHRRVNGPATAATPQNHDHPDSQAHTASNAGRLTEWRTNYCGAGNLSVLQSSPASSTTASIYRNLMDEFAARDDADNEQVAEGSNGGEVDGDETCIAVWEHAIIDLSVGLDARTSVGEDCDTYLDPITVPDRSPLPAENISSFPQESHLHGIRARKVNLQELFPVHQPT</sequence>
<name>A0A8S9TYY5_PHYIN</name>
<feature type="compositionally biased region" description="Basic and acidic residues" evidence="1">
    <location>
        <begin position="11"/>
        <end position="28"/>
    </location>
</feature>
<comment type="caution">
    <text evidence="2">The sequence shown here is derived from an EMBL/GenBank/DDBJ whole genome shotgun (WGS) entry which is preliminary data.</text>
</comment>